<evidence type="ECO:0000313" key="1">
    <source>
        <dbReference type="EMBL" id="MBX22167.1"/>
    </source>
</evidence>
<name>A0A2P2LW39_RHIMU</name>
<protein>
    <submittedName>
        <fullName evidence="1">Uncharacterized protein</fullName>
    </submittedName>
</protein>
<organism evidence="1">
    <name type="scientific">Rhizophora mucronata</name>
    <name type="common">Asiatic mangrove</name>
    <dbReference type="NCBI Taxonomy" id="61149"/>
    <lineage>
        <taxon>Eukaryota</taxon>
        <taxon>Viridiplantae</taxon>
        <taxon>Streptophyta</taxon>
        <taxon>Embryophyta</taxon>
        <taxon>Tracheophyta</taxon>
        <taxon>Spermatophyta</taxon>
        <taxon>Magnoliopsida</taxon>
        <taxon>eudicotyledons</taxon>
        <taxon>Gunneridae</taxon>
        <taxon>Pentapetalae</taxon>
        <taxon>rosids</taxon>
        <taxon>fabids</taxon>
        <taxon>Malpighiales</taxon>
        <taxon>Rhizophoraceae</taxon>
        <taxon>Rhizophora</taxon>
    </lineage>
</organism>
<reference evidence="1" key="1">
    <citation type="submission" date="2018-02" db="EMBL/GenBank/DDBJ databases">
        <title>Rhizophora mucronata_Transcriptome.</title>
        <authorList>
            <person name="Meera S.P."/>
            <person name="Sreeshan A."/>
            <person name="Augustine A."/>
        </authorList>
    </citation>
    <scope>NUCLEOTIDE SEQUENCE</scope>
    <source>
        <tissue evidence="1">Leaf</tissue>
    </source>
</reference>
<dbReference type="EMBL" id="GGEC01041683">
    <property type="protein sequence ID" value="MBX22167.1"/>
    <property type="molecule type" value="Transcribed_RNA"/>
</dbReference>
<dbReference type="AlphaFoldDB" id="A0A2P2LW39"/>
<sequence length="184" mass="19346">MAVKVSGSLREWHCDGSLISVNFQILDFSTDSSAILGFTSAKLRLSLLIPTMGATVAARSAIVVPTVALADTKLLIAGTFTTAAEVDLEASKRRFSTVLSSLSPSEFAKTLTLLSFVETASNIPSLLNLIHGEAGNPPSASILVNGLPLSISQNFTMPSSPTAKNLFLVVSNCTIPTDRLPRPS</sequence>
<proteinExistence type="predicted"/>
<accession>A0A2P2LW39</accession>